<evidence type="ECO:0000256" key="1">
    <source>
        <dbReference type="SAM" id="MobiDB-lite"/>
    </source>
</evidence>
<evidence type="ECO:0000313" key="5">
    <source>
        <dbReference type="Proteomes" id="UP000325313"/>
    </source>
</evidence>
<keyword evidence="4" id="KW-1185">Reference proteome</keyword>
<organism evidence="2 4">
    <name type="scientific">Puccinia graminis f. sp. tritici</name>
    <dbReference type="NCBI Taxonomy" id="56615"/>
    <lineage>
        <taxon>Eukaryota</taxon>
        <taxon>Fungi</taxon>
        <taxon>Dikarya</taxon>
        <taxon>Basidiomycota</taxon>
        <taxon>Pucciniomycotina</taxon>
        <taxon>Pucciniomycetes</taxon>
        <taxon>Pucciniales</taxon>
        <taxon>Pucciniaceae</taxon>
        <taxon>Puccinia</taxon>
    </lineage>
</organism>
<dbReference type="EMBL" id="VSWC01000040">
    <property type="protein sequence ID" value="KAA1106148.1"/>
    <property type="molecule type" value="Genomic_DNA"/>
</dbReference>
<dbReference type="Proteomes" id="UP000325313">
    <property type="component" value="Unassembled WGS sequence"/>
</dbReference>
<evidence type="ECO:0000313" key="4">
    <source>
        <dbReference type="Proteomes" id="UP000324748"/>
    </source>
</evidence>
<sequence>MDERLSDSLMMSAEQGSYPELNSTPSGSRSHIHPRHLCAHRLRTCQREDARLAHRVTPCTLAKATVEVRIRGSYYPGECEAGWTGAAFCLNLRVFTTFSIEAGPA</sequence>
<comment type="caution">
    <text evidence="2">The sequence shown here is derived from an EMBL/GenBank/DDBJ whole genome shotgun (WGS) entry which is preliminary data.</text>
</comment>
<accession>A0A5B0PZ18</accession>
<feature type="compositionally biased region" description="Polar residues" evidence="1">
    <location>
        <begin position="20"/>
        <end position="29"/>
    </location>
</feature>
<name>A0A5B0PZ18_PUCGR</name>
<proteinExistence type="predicted"/>
<evidence type="ECO:0000313" key="3">
    <source>
        <dbReference type="EMBL" id="KAA1109200.1"/>
    </source>
</evidence>
<reference evidence="4 5" key="1">
    <citation type="submission" date="2019-05" db="EMBL/GenBank/DDBJ databases">
        <title>Emergence of the Ug99 lineage of the wheat stem rust pathogen through somatic hybridization.</title>
        <authorList>
            <person name="Li F."/>
            <person name="Upadhyaya N.M."/>
            <person name="Sperschneider J."/>
            <person name="Matny O."/>
            <person name="Nguyen-Phuc H."/>
            <person name="Mago R."/>
            <person name="Raley C."/>
            <person name="Miller M.E."/>
            <person name="Silverstein K.A.T."/>
            <person name="Henningsen E."/>
            <person name="Hirsch C.D."/>
            <person name="Visser B."/>
            <person name="Pretorius Z.A."/>
            <person name="Steffenson B.J."/>
            <person name="Schwessinger B."/>
            <person name="Dodds P.N."/>
            <person name="Figueroa M."/>
        </authorList>
    </citation>
    <scope>NUCLEOTIDE SEQUENCE [LARGE SCALE GENOMIC DNA]</scope>
    <source>
        <strain evidence="2">21-0</strain>
        <strain evidence="3 5">Ug99</strain>
    </source>
</reference>
<dbReference type="EMBL" id="VDEP01000305">
    <property type="protein sequence ID" value="KAA1109200.1"/>
    <property type="molecule type" value="Genomic_DNA"/>
</dbReference>
<evidence type="ECO:0000313" key="2">
    <source>
        <dbReference type="EMBL" id="KAA1106148.1"/>
    </source>
</evidence>
<protein>
    <submittedName>
        <fullName evidence="2">Uncharacterized protein</fullName>
    </submittedName>
</protein>
<dbReference type="Proteomes" id="UP000324748">
    <property type="component" value="Unassembled WGS sequence"/>
</dbReference>
<gene>
    <name evidence="2" type="ORF">PGT21_029742</name>
    <name evidence="3" type="ORF">PGTUg99_015682</name>
</gene>
<dbReference type="AlphaFoldDB" id="A0A5B0PZ18"/>
<feature type="region of interest" description="Disordered" evidence="1">
    <location>
        <begin position="1"/>
        <end position="32"/>
    </location>
</feature>